<keyword evidence="1" id="KW-1133">Transmembrane helix</keyword>
<evidence type="ECO:0000256" key="1">
    <source>
        <dbReference type="SAM" id="Phobius"/>
    </source>
</evidence>
<dbReference type="AlphaFoldDB" id="A0A430AWZ7"/>
<evidence type="ECO:0008006" key="4">
    <source>
        <dbReference type="Google" id="ProtNLM"/>
    </source>
</evidence>
<feature type="transmembrane region" description="Helical" evidence="1">
    <location>
        <begin position="149"/>
        <end position="171"/>
    </location>
</feature>
<proteinExistence type="predicted"/>
<dbReference type="InterPro" id="IPR009476">
    <property type="entry name" value="DUF1097"/>
</dbReference>
<feature type="transmembrane region" description="Helical" evidence="1">
    <location>
        <begin position="56"/>
        <end position="77"/>
    </location>
</feature>
<reference evidence="2 3" key="1">
    <citation type="submission" date="2017-05" db="EMBL/GenBank/DDBJ databases">
        <title>Vagococcus spp. assemblies.</title>
        <authorList>
            <person name="Gulvik C.A."/>
        </authorList>
    </citation>
    <scope>NUCLEOTIDE SEQUENCE [LARGE SCALE GENOMIC DNA]</scope>
    <source>
        <strain evidence="2 3">LMG 24798</strain>
    </source>
</reference>
<keyword evidence="3" id="KW-1185">Reference proteome</keyword>
<dbReference type="OrthoDB" id="9920107at2"/>
<organism evidence="2 3">
    <name type="scientific">Vagococcus acidifermentans</name>
    <dbReference type="NCBI Taxonomy" id="564710"/>
    <lineage>
        <taxon>Bacteria</taxon>
        <taxon>Bacillati</taxon>
        <taxon>Bacillota</taxon>
        <taxon>Bacilli</taxon>
        <taxon>Lactobacillales</taxon>
        <taxon>Enterococcaceae</taxon>
        <taxon>Vagococcus</taxon>
    </lineage>
</organism>
<feature type="transmembrane region" description="Helical" evidence="1">
    <location>
        <begin position="83"/>
        <end position="106"/>
    </location>
</feature>
<protein>
    <recommendedName>
        <fullName evidence="4">DUF1097 domain-containing protein</fullName>
    </recommendedName>
</protein>
<dbReference type="Proteomes" id="UP000286773">
    <property type="component" value="Unassembled WGS sequence"/>
</dbReference>
<evidence type="ECO:0000313" key="2">
    <source>
        <dbReference type="EMBL" id="RSU12578.1"/>
    </source>
</evidence>
<dbReference type="Pfam" id="PF06496">
    <property type="entry name" value="DUF1097"/>
    <property type="match status" value="1"/>
</dbReference>
<feature type="transmembrane region" description="Helical" evidence="1">
    <location>
        <begin position="113"/>
        <end position="129"/>
    </location>
</feature>
<accession>A0A430AWZ7</accession>
<keyword evidence="1" id="KW-0472">Membrane</keyword>
<keyword evidence="1" id="KW-0812">Transmembrane</keyword>
<feature type="transmembrane region" description="Helical" evidence="1">
    <location>
        <begin position="27"/>
        <end position="44"/>
    </location>
</feature>
<gene>
    <name evidence="2" type="ORF">CBF27_06285</name>
</gene>
<sequence length="180" mass="20111">MKSNFLLCLVIALINLSGTLLIGKLEIGQFIWISFLALQFYFMGNIAMRKKECLQMFVSFTMGLVWGQLSNFIWHYFSDLFSFLSINFIDGGLLIFLLCIGAVIVFDNKLPGCLPATFTGLTVTILLWGRPAPFIGQGLLGDKTITVGILIACAMYAYGLTMAFMMDLVYIKITDKLKDN</sequence>
<evidence type="ECO:0000313" key="3">
    <source>
        <dbReference type="Proteomes" id="UP000286773"/>
    </source>
</evidence>
<dbReference type="RefSeq" id="WP_126813471.1">
    <property type="nucleotide sequence ID" value="NZ_NGKC01000005.1"/>
</dbReference>
<dbReference type="EMBL" id="NGKC01000005">
    <property type="protein sequence ID" value="RSU12578.1"/>
    <property type="molecule type" value="Genomic_DNA"/>
</dbReference>
<comment type="caution">
    <text evidence="2">The sequence shown here is derived from an EMBL/GenBank/DDBJ whole genome shotgun (WGS) entry which is preliminary data.</text>
</comment>
<name>A0A430AWZ7_9ENTE</name>